<organism evidence="1 2">
    <name type="scientific">Thermocatellispora tengchongensis</name>
    <dbReference type="NCBI Taxonomy" id="1073253"/>
    <lineage>
        <taxon>Bacteria</taxon>
        <taxon>Bacillati</taxon>
        <taxon>Actinomycetota</taxon>
        <taxon>Actinomycetes</taxon>
        <taxon>Streptosporangiales</taxon>
        <taxon>Streptosporangiaceae</taxon>
        <taxon>Thermocatellispora</taxon>
    </lineage>
</organism>
<dbReference type="AlphaFoldDB" id="A0A840PAB5"/>
<protein>
    <submittedName>
        <fullName evidence="1">Uncharacterized protein</fullName>
    </submittedName>
</protein>
<keyword evidence="2" id="KW-1185">Reference proteome</keyword>
<dbReference type="EMBL" id="JACHGN010000013">
    <property type="protein sequence ID" value="MBB5136212.1"/>
    <property type="molecule type" value="Genomic_DNA"/>
</dbReference>
<proteinExistence type="predicted"/>
<dbReference type="RefSeq" id="WP_185053122.1">
    <property type="nucleotide sequence ID" value="NZ_BAABIX010000036.1"/>
</dbReference>
<gene>
    <name evidence="1" type="ORF">HNP84_005956</name>
</gene>
<evidence type="ECO:0000313" key="1">
    <source>
        <dbReference type="EMBL" id="MBB5136212.1"/>
    </source>
</evidence>
<comment type="caution">
    <text evidence="1">The sequence shown here is derived from an EMBL/GenBank/DDBJ whole genome shotgun (WGS) entry which is preliminary data.</text>
</comment>
<dbReference type="Proteomes" id="UP000578449">
    <property type="component" value="Unassembled WGS sequence"/>
</dbReference>
<reference evidence="1 2" key="1">
    <citation type="submission" date="2020-08" db="EMBL/GenBank/DDBJ databases">
        <title>Genomic Encyclopedia of Type Strains, Phase IV (KMG-IV): sequencing the most valuable type-strain genomes for metagenomic binning, comparative biology and taxonomic classification.</title>
        <authorList>
            <person name="Goeker M."/>
        </authorList>
    </citation>
    <scope>NUCLEOTIDE SEQUENCE [LARGE SCALE GENOMIC DNA]</scope>
    <source>
        <strain evidence="1 2">DSM 45615</strain>
    </source>
</reference>
<sequence length="748" mass="81344">MADKTEGTLLVHAVGGGDLGLAGARDWTGAPVDIDGDPQATGTDLRPLRKVLAGLAAAKLPVSLIALLGTTTPGGPAGRSFAEHAEEIRARLVSPNGLFGARFEPGAVAVVPVQGPTLSHTTDALRRWLDGRTPDDILVTCGSGAYALSAGALCAALESRRSARILDIAGAERSYTLGPARGMDTYLESWLLRHRFWDALAEIDPDHAPLWELLAARQAGNIDRAAALTSRPDRLPGIEIERFTKPWPIAQAALFERLGRGEAADHGLLRAWFAHQLHKFFNNEETLLSPRNRDLIADLIDVLGDRNSDQGGLAGKIRTASRETRGDHESAAVAMLRDNALVDLYREAATHQAHLKPDPAEPGPLPPVLLAAADRWEKDDHTVNLVTGTGRTCWPVLGSGDVLALMAVGLDRDGRDGEDHRAILAVITDLRRRQQHLLRPGALKLRLLASPETQDRAHRLSHWATRDTDATADVRVIGGVTGDLLAVRDSVTTALAAEAPPTGRRDSGSLRDIDELVLVLNPGPPMTNYGMISAGVEWSLTAACPLRITELTRRPDGLPELRGGAPVLAGLGADHMLTALAVSAVRRLDLRTARRLVERMSEPPREVLPRLKRLESDLYGPAGRDWREADRIRHARRRLRLIRDVGERHLIPMAYLAVEALRPALFPWHVWTRLQKACPVLKTLGRMANDTVQGHALDRYRRGIWRPERHDVRELLAQAMVELGGPGEGDDVLVKQYGEVIARLSGGG</sequence>
<name>A0A840PAB5_9ACTN</name>
<accession>A0A840PAB5</accession>
<evidence type="ECO:0000313" key="2">
    <source>
        <dbReference type="Proteomes" id="UP000578449"/>
    </source>
</evidence>